<feature type="transmembrane region" description="Helical" evidence="1">
    <location>
        <begin position="81"/>
        <end position="100"/>
    </location>
</feature>
<evidence type="ECO:0000313" key="2">
    <source>
        <dbReference type="EMBL" id="OGG99698.1"/>
    </source>
</evidence>
<accession>A0A1F6GNL8</accession>
<dbReference type="Proteomes" id="UP000177583">
    <property type="component" value="Unassembled WGS sequence"/>
</dbReference>
<proteinExistence type="predicted"/>
<feature type="transmembrane region" description="Helical" evidence="1">
    <location>
        <begin position="165"/>
        <end position="188"/>
    </location>
</feature>
<evidence type="ECO:0000256" key="1">
    <source>
        <dbReference type="SAM" id="Phobius"/>
    </source>
</evidence>
<keyword evidence="1" id="KW-1133">Transmembrane helix</keyword>
<feature type="transmembrane region" description="Helical" evidence="1">
    <location>
        <begin position="139"/>
        <end position="159"/>
    </location>
</feature>
<keyword evidence="1" id="KW-0472">Membrane</keyword>
<protein>
    <submittedName>
        <fullName evidence="2">Uncharacterized protein</fullName>
    </submittedName>
</protein>
<dbReference type="AlphaFoldDB" id="A0A1F6GNL8"/>
<feature type="transmembrane region" description="Helical" evidence="1">
    <location>
        <begin position="20"/>
        <end position="47"/>
    </location>
</feature>
<evidence type="ECO:0000313" key="3">
    <source>
        <dbReference type="Proteomes" id="UP000177583"/>
    </source>
</evidence>
<gene>
    <name evidence="2" type="ORF">A2557_06045</name>
</gene>
<organism evidence="2 3">
    <name type="scientific">Candidatus Lambdaproteobacteria bacterium RIFOXYD2_FULL_56_26</name>
    <dbReference type="NCBI Taxonomy" id="1817773"/>
    <lineage>
        <taxon>Bacteria</taxon>
        <taxon>Pseudomonadati</taxon>
        <taxon>Pseudomonadota</taxon>
        <taxon>Candidatus Lambdaproteobacteria</taxon>
    </lineage>
</organism>
<feature type="transmembrane region" description="Helical" evidence="1">
    <location>
        <begin position="112"/>
        <end position="132"/>
    </location>
</feature>
<comment type="caution">
    <text evidence="2">The sequence shown here is derived from an EMBL/GenBank/DDBJ whole genome shotgun (WGS) entry which is preliminary data.</text>
</comment>
<feature type="transmembrane region" description="Helical" evidence="1">
    <location>
        <begin position="53"/>
        <end position="69"/>
    </location>
</feature>
<dbReference type="EMBL" id="MFNF01000055">
    <property type="protein sequence ID" value="OGG99698.1"/>
    <property type="molecule type" value="Genomic_DNA"/>
</dbReference>
<keyword evidence="1" id="KW-0812">Transmembrane</keyword>
<reference evidence="2 3" key="1">
    <citation type="journal article" date="2016" name="Nat. Commun.">
        <title>Thousands of microbial genomes shed light on interconnected biogeochemical processes in an aquifer system.</title>
        <authorList>
            <person name="Anantharaman K."/>
            <person name="Brown C.T."/>
            <person name="Hug L.A."/>
            <person name="Sharon I."/>
            <person name="Castelle C.J."/>
            <person name="Probst A.J."/>
            <person name="Thomas B.C."/>
            <person name="Singh A."/>
            <person name="Wilkins M.J."/>
            <person name="Karaoz U."/>
            <person name="Brodie E.L."/>
            <person name="Williams K.H."/>
            <person name="Hubbard S.S."/>
            <person name="Banfield J.F."/>
        </authorList>
    </citation>
    <scope>NUCLEOTIDE SEQUENCE [LARGE SCALE GENOMIC DNA]</scope>
</reference>
<sequence>MKTIQAERPNRLPFWNSPKFGFLFLKQLLGHPLLFFIGCFAFVSQFYSVEPGYSLNTWGILTLLVFGKASFRRQSVLPKKLWFPIGGLAALDLVVIYWLFPEAYYPLFPEAYYPLLQVFEFLLFFLVGLPWLGQHKKDLNPIGLMLIFGFANAGLSAWVGQASMVRLFLSFSFFAFFVGAFDLAWWCLRPAHELDPKEG</sequence>
<name>A0A1F6GNL8_9PROT</name>